<dbReference type="AlphaFoldDB" id="A0A9P6W9F5"/>
<feature type="region of interest" description="Disordered" evidence="1">
    <location>
        <begin position="726"/>
        <end position="753"/>
    </location>
</feature>
<dbReference type="PANTHER" id="PTHR17630:SF44">
    <property type="entry name" value="PROTEIN AIM2"/>
    <property type="match status" value="1"/>
</dbReference>
<dbReference type="OrthoDB" id="17560at2759"/>
<feature type="region of interest" description="Disordered" evidence="1">
    <location>
        <begin position="453"/>
        <end position="510"/>
    </location>
</feature>
<feature type="domain" description="Dienelactone hydrolase" evidence="2">
    <location>
        <begin position="44"/>
        <end position="252"/>
    </location>
</feature>
<dbReference type="SUPFAM" id="SSF53474">
    <property type="entry name" value="alpha/beta-Hydrolases"/>
    <property type="match status" value="1"/>
</dbReference>
<dbReference type="Pfam" id="PF01738">
    <property type="entry name" value="DLH"/>
    <property type="match status" value="1"/>
</dbReference>
<proteinExistence type="predicted"/>
<feature type="compositionally biased region" description="Acidic residues" evidence="1">
    <location>
        <begin position="479"/>
        <end position="499"/>
    </location>
</feature>
<comment type="caution">
    <text evidence="3">The sequence shown here is derived from an EMBL/GenBank/DDBJ whole genome shotgun (WGS) entry which is preliminary data.</text>
</comment>
<sequence length="770" mass="86291">MASSHSNPLTTCSQCFQGSRLQGEPKGSMVRDRLGGLEYYLAKSGETASDSKAIVLGTDIFGLGLPNPKIMADLFAERTRLDVYVPDYFQGEYMDQKELKPPGGTGPTPLAQEWRKKYSIDNVRPGVEAFCRALKTEKGYKRLGFVGYCYGGVLSVLLAAEQSPTDVSVCAHPGKLDLADFENVRKPLAMVLAEQDHIFDDQKPAALAILDRIQSEHAVPIAIYDQHAGTTHGFGCRPDLENEAVKRAWELAAEETVGCSLLLQHLFSLARPGQALQRLTVFGLFGFLRSLFDPVPCSALPAAIWHRLKVVDEPSGERGFLAQLADGRRCRTDAYLSCGTSWTDAAGRCLNPIGWNLALLARRPHIPDVSTDLGPFRAGAAIPICWLSNHLPRFAYVILIRGMSGSLPAAEVSRARPCSFSSLLLTIRALSMPRQPSLEDAWVADLHAELDRVQGRRGRSRSGSPAPNRAHRRSPSPEYESDADDEVPPSEPDRDEEPPPYDNPSGLIGGLQNQLNQVEEAIRDTSRNAPGYQELMDKRAELEREIKVLKGEVDRLRKDIRSGERTAELHDNLHQEWCQRPSTARDYWEDREFWTHHPKRREAKDLRRQIRELTGRLYESTELDKKKSRDREEMERLISEYGTRYEDWEEAVRTDHLQQRPWWKTLTDGLQIEDLEKMKDDLITLVGEESAHVERSRRRRAGRAARRLLSSAANSGLLAFLSSSEPPPYSAVAGPSSAAGPSSSQQQLGCPKRRVDLGYRARRRYFGEAY</sequence>
<dbReference type="EMBL" id="PUHQ01000005">
    <property type="protein sequence ID" value="KAG0666310.1"/>
    <property type="molecule type" value="Genomic_DNA"/>
</dbReference>
<evidence type="ECO:0000313" key="3">
    <source>
        <dbReference type="EMBL" id="KAG0666310.1"/>
    </source>
</evidence>
<gene>
    <name evidence="3" type="ORF">C6P46_004877</name>
</gene>
<dbReference type="Gene3D" id="3.40.50.1820">
    <property type="entry name" value="alpha/beta hydrolase"/>
    <property type="match status" value="1"/>
</dbReference>
<protein>
    <recommendedName>
        <fullName evidence="2">Dienelactone hydrolase domain-containing protein</fullName>
    </recommendedName>
</protein>
<evidence type="ECO:0000313" key="4">
    <source>
        <dbReference type="Proteomes" id="UP000777482"/>
    </source>
</evidence>
<dbReference type="InterPro" id="IPR002925">
    <property type="entry name" value="Dienelactn_hydro"/>
</dbReference>
<dbReference type="InterPro" id="IPR029058">
    <property type="entry name" value="AB_hydrolase_fold"/>
</dbReference>
<dbReference type="GO" id="GO:0016787">
    <property type="term" value="F:hydrolase activity"/>
    <property type="evidence" value="ECO:0007669"/>
    <property type="project" value="InterPro"/>
</dbReference>
<evidence type="ECO:0000256" key="1">
    <source>
        <dbReference type="SAM" id="MobiDB-lite"/>
    </source>
</evidence>
<dbReference type="Proteomes" id="UP000777482">
    <property type="component" value="Unassembled WGS sequence"/>
</dbReference>
<evidence type="ECO:0000259" key="2">
    <source>
        <dbReference type="Pfam" id="PF01738"/>
    </source>
</evidence>
<organism evidence="3 4">
    <name type="scientific">Rhodotorula mucilaginosa</name>
    <name type="common">Yeast</name>
    <name type="synonym">Rhodotorula rubra</name>
    <dbReference type="NCBI Taxonomy" id="5537"/>
    <lineage>
        <taxon>Eukaryota</taxon>
        <taxon>Fungi</taxon>
        <taxon>Dikarya</taxon>
        <taxon>Basidiomycota</taxon>
        <taxon>Pucciniomycotina</taxon>
        <taxon>Microbotryomycetes</taxon>
        <taxon>Sporidiobolales</taxon>
        <taxon>Sporidiobolaceae</taxon>
        <taxon>Rhodotorula</taxon>
    </lineage>
</organism>
<keyword evidence="4" id="KW-1185">Reference proteome</keyword>
<feature type="compositionally biased region" description="Low complexity" evidence="1">
    <location>
        <begin position="726"/>
        <end position="744"/>
    </location>
</feature>
<dbReference type="PANTHER" id="PTHR17630">
    <property type="entry name" value="DIENELACTONE HYDROLASE"/>
    <property type="match status" value="1"/>
</dbReference>
<name>A0A9P6W9F5_RHOMI</name>
<reference evidence="3 4" key="1">
    <citation type="submission" date="2020-11" db="EMBL/GenBank/DDBJ databases">
        <title>Kefir isolates.</title>
        <authorList>
            <person name="Marcisauskas S."/>
            <person name="Kim Y."/>
            <person name="Blasche S."/>
        </authorList>
    </citation>
    <scope>NUCLEOTIDE SEQUENCE [LARGE SCALE GENOMIC DNA]</scope>
    <source>
        <strain evidence="3 4">KR</strain>
    </source>
</reference>
<accession>A0A9P6W9F5</accession>